<dbReference type="AlphaFoldDB" id="A0A1H4X981"/>
<feature type="domain" description="STAS" evidence="1">
    <location>
        <begin position="12"/>
        <end position="113"/>
    </location>
</feature>
<dbReference type="Proteomes" id="UP000182375">
    <property type="component" value="Unassembled WGS sequence"/>
</dbReference>
<dbReference type="Gene3D" id="3.30.750.24">
    <property type="entry name" value="STAS domain"/>
    <property type="match status" value="1"/>
</dbReference>
<dbReference type="STRING" id="67331.SAMN04490357_3571"/>
<dbReference type="GeneID" id="95512709"/>
<evidence type="ECO:0000259" key="1">
    <source>
        <dbReference type="PROSITE" id="PS50801"/>
    </source>
</evidence>
<dbReference type="CDD" id="cd07043">
    <property type="entry name" value="STAS_anti-anti-sigma_factors"/>
    <property type="match status" value="1"/>
</dbReference>
<dbReference type="InterPro" id="IPR002645">
    <property type="entry name" value="STAS_dom"/>
</dbReference>
<dbReference type="InterPro" id="IPR036513">
    <property type="entry name" value="STAS_dom_sf"/>
</dbReference>
<evidence type="ECO:0000313" key="3">
    <source>
        <dbReference type="Proteomes" id="UP000182375"/>
    </source>
</evidence>
<gene>
    <name evidence="2" type="ORF">SAMN04490357_3571</name>
</gene>
<dbReference type="SUPFAM" id="SSF52091">
    <property type="entry name" value="SpoIIaa-like"/>
    <property type="match status" value="1"/>
</dbReference>
<dbReference type="PROSITE" id="PS50801">
    <property type="entry name" value="STAS"/>
    <property type="match status" value="1"/>
</dbReference>
<dbReference type="Pfam" id="PF01740">
    <property type="entry name" value="STAS"/>
    <property type="match status" value="1"/>
</dbReference>
<organism evidence="2 3">
    <name type="scientific">Streptomyces misionensis</name>
    <dbReference type="NCBI Taxonomy" id="67331"/>
    <lineage>
        <taxon>Bacteria</taxon>
        <taxon>Bacillati</taxon>
        <taxon>Actinomycetota</taxon>
        <taxon>Actinomycetes</taxon>
        <taxon>Kitasatosporales</taxon>
        <taxon>Streptomycetaceae</taxon>
        <taxon>Streptomyces</taxon>
    </lineage>
</organism>
<sequence length="113" mass="12270">MAFDAYLGYSGSTVTVHLSGDLADRHVPSLRRLIDQALQRPVSVLVLRMRELTSLSPGGVRCLAFAQQRMARGAEIVLDGASEDVLRVLRAGGFDRAVTVTEELPDFDERAAA</sequence>
<proteinExistence type="predicted"/>
<dbReference type="EMBL" id="FNTD01000004">
    <property type="protein sequence ID" value="SED02282.1"/>
    <property type="molecule type" value="Genomic_DNA"/>
</dbReference>
<reference evidence="2 3" key="1">
    <citation type="submission" date="2016-10" db="EMBL/GenBank/DDBJ databases">
        <authorList>
            <person name="de Groot N.N."/>
        </authorList>
    </citation>
    <scope>NUCLEOTIDE SEQUENCE [LARGE SCALE GENOMIC DNA]</scope>
    <source>
        <strain evidence="2 3">DSM 40306</strain>
    </source>
</reference>
<name>A0A1H4X981_9ACTN</name>
<accession>A0A1H4X981</accession>
<protein>
    <submittedName>
        <fullName evidence="2">Anti-anti-sigma factor</fullName>
    </submittedName>
</protein>
<dbReference type="RefSeq" id="WP_070023784.1">
    <property type="nucleotide sequence ID" value="NZ_FNTD01000004.1"/>
</dbReference>
<evidence type="ECO:0000313" key="2">
    <source>
        <dbReference type="EMBL" id="SED02282.1"/>
    </source>
</evidence>